<evidence type="ECO:0000313" key="2">
    <source>
        <dbReference type="Proteomes" id="UP001140502"/>
    </source>
</evidence>
<name>A0A9W9BLK4_9HYPO</name>
<comment type="caution">
    <text evidence="1">The sequence shown here is derived from an EMBL/GenBank/DDBJ whole genome shotgun (WGS) entry which is preliminary data.</text>
</comment>
<dbReference type="Proteomes" id="UP001140502">
    <property type="component" value="Unassembled WGS sequence"/>
</dbReference>
<accession>A0A9W9BLK4</accession>
<keyword evidence="2" id="KW-1185">Reference proteome</keyword>
<proteinExistence type="predicted"/>
<gene>
    <name evidence="1" type="ORF">N0V84_007497</name>
</gene>
<dbReference type="Gene3D" id="3.40.630.30">
    <property type="match status" value="1"/>
</dbReference>
<protein>
    <recommendedName>
        <fullName evidence="3">Acetyltransferase</fullName>
    </recommendedName>
</protein>
<sequence length="144" mass="15918">MTLRLRIATESDLDAVADVATATFKPETDAISAHLFPPHLKPPGEAYAHAARPWRLARKTGRFHSRRTILVVAVDEALSGKVVGFALWEKPVRGDKDLKSEAAPVKPPCATLDNAAFDEMKKVLGKDHDMRFGEDGADNMWRRS</sequence>
<evidence type="ECO:0000313" key="1">
    <source>
        <dbReference type="EMBL" id="KAJ4317193.1"/>
    </source>
</evidence>
<dbReference type="AlphaFoldDB" id="A0A9W9BLK4"/>
<organism evidence="1 2">
    <name type="scientific">Fusarium piperis</name>
    <dbReference type="NCBI Taxonomy" id="1435070"/>
    <lineage>
        <taxon>Eukaryota</taxon>
        <taxon>Fungi</taxon>
        <taxon>Dikarya</taxon>
        <taxon>Ascomycota</taxon>
        <taxon>Pezizomycotina</taxon>
        <taxon>Sordariomycetes</taxon>
        <taxon>Hypocreomycetidae</taxon>
        <taxon>Hypocreales</taxon>
        <taxon>Nectriaceae</taxon>
        <taxon>Fusarium</taxon>
        <taxon>Fusarium solani species complex</taxon>
    </lineage>
</organism>
<dbReference type="OrthoDB" id="10017208at2759"/>
<reference evidence="1" key="1">
    <citation type="submission" date="2022-10" db="EMBL/GenBank/DDBJ databases">
        <title>Tapping the CABI collections for fungal endophytes: first genome assemblies for Collariella, Neodidymelliopsis, Ascochyta clinopodiicola, Didymella pomorum, Didymosphaeria variabile, Neocosmospora piperis and Neocucurbitaria cava.</title>
        <authorList>
            <person name="Hill R."/>
        </authorList>
    </citation>
    <scope>NUCLEOTIDE SEQUENCE</scope>
    <source>
        <strain evidence="1">IMI 366586</strain>
    </source>
</reference>
<dbReference type="SUPFAM" id="SSF55729">
    <property type="entry name" value="Acyl-CoA N-acyltransferases (Nat)"/>
    <property type="match status" value="1"/>
</dbReference>
<dbReference type="EMBL" id="JAPEUR010000165">
    <property type="protein sequence ID" value="KAJ4317193.1"/>
    <property type="molecule type" value="Genomic_DNA"/>
</dbReference>
<evidence type="ECO:0008006" key="3">
    <source>
        <dbReference type="Google" id="ProtNLM"/>
    </source>
</evidence>
<dbReference type="InterPro" id="IPR016181">
    <property type="entry name" value="Acyl_CoA_acyltransferase"/>
</dbReference>